<evidence type="ECO:0000256" key="7">
    <source>
        <dbReference type="ARBA" id="ARBA00023180"/>
    </source>
</evidence>
<dbReference type="GO" id="GO:0010960">
    <property type="term" value="P:magnesium ion homeostasis"/>
    <property type="evidence" value="ECO:0007669"/>
    <property type="project" value="InterPro"/>
</dbReference>
<dbReference type="AlphaFoldDB" id="A0A371GZV2"/>
<feature type="domain" description="CBS" evidence="11">
    <location>
        <begin position="546"/>
        <end position="607"/>
    </location>
</feature>
<evidence type="ECO:0000256" key="9">
    <source>
        <dbReference type="PROSITE-ProRule" id="PRU01193"/>
    </source>
</evidence>
<dbReference type="SUPFAM" id="SSF54631">
    <property type="entry name" value="CBS-domain pair"/>
    <property type="match status" value="2"/>
</dbReference>
<keyword evidence="4 9" id="KW-1133">Transmembrane helix</keyword>
<evidence type="ECO:0000256" key="3">
    <source>
        <dbReference type="ARBA" id="ARBA00022737"/>
    </source>
</evidence>
<keyword evidence="14" id="KW-1185">Reference proteome</keyword>
<feature type="domain" description="CNNM transmembrane" evidence="12">
    <location>
        <begin position="8"/>
        <end position="191"/>
    </location>
</feature>
<feature type="domain" description="CBS" evidence="11">
    <location>
        <begin position="210"/>
        <end position="271"/>
    </location>
</feature>
<keyword evidence="5 8" id="KW-0129">CBS domain</keyword>
<dbReference type="STRING" id="157652.A0A371GZV2"/>
<protein>
    <submittedName>
        <fullName evidence="13">DUF21 domain-containing protein</fullName>
    </submittedName>
</protein>
<dbReference type="GO" id="GO:0016020">
    <property type="term" value="C:membrane"/>
    <property type="evidence" value="ECO:0007669"/>
    <property type="project" value="UniProtKB-SubCell"/>
</dbReference>
<comment type="subcellular location">
    <subcellularLocation>
        <location evidence="1">Membrane</location>
        <topology evidence="1">Multi-pass membrane protein</topology>
    </subcellularLocation>
</comment>
<dbReference type="Proteomes" id="UP000257109">
    <property type="component" value="Unassembled WGS sequence"/>
</dbReference>
<feature type="domain" description="CNNM transmembrane" evidence="12">
    <location>
        <begin position="411"/>
        <end position="501"/>
    </location>
</feature>
<dbReference type="InterPro" id="IPR044751">
    <property type="entry name" value="Ion_transp-like_CBS"/>
</dbReference>
<comment type="caution">
    <text evidence="13">The sequence shown here is derived from an EMBL/GenBank/DDBJ whole genome shotgun (WGS) entry which is preliminary data.</text>
</comment>
<evidence type="ECO:0000256" key="5">
    <source>
        <dbReference type="ARBA" id="ARBA00023122"/>
    </source>
</evidence>
<dbReference type="Pfam" id="PF01595">
    <property type="entry name" value="CNNM"/>
    <property type="match status" value="1"/>
</dbReference>
<evidence type="ECO:0000259" key="11">
    <source>
        <dbReference type="PROSITE" id="PS51371"/>
    </source>
</evidence>
<evidence type="ECO:0000256" key="10">
    <source>
        <dbReference type="SAM" id="Phobius"/>
    </source>
</evidence>
<dbReference type="PANTHER" id="PTHR12064">
    <property type="entry name" value="METAL TRANSPORTER CNNM"/>
    <property type="match status" value="1"/>
</dbReference>
<proteinExistence type="predicted"/>
<dbReference type="PROSITE" id="PS51371">
    <property type="entry name" value="CBS"/>
    <property type="match status" value="2"/>
</dbReference>
<dbReference type="EMBL" id="QJKJ01003987">
    <property type="protein sequence ID" value="RDX96041.1"/>
    <property type="molecule type" value="Genomic_DNA"/>
</dbReference>
<evidence type="ECO:0000256" key="4">
    <source>
        <dbReference type="ARBA" id="ARBA00022989"/>
    </source>
</evidence>
<sequence length="751" mass="83846">MAVEYECCETQFFIRLLIIVFLVLFAGLMSGLTLGLMSLSLVDLEVLAKSGTPQDRKHAVKILPVVRNQHLLLCTLLICNAAAMEALPIFLDSLVVAWGAVLISVTLILLFGEIIPQSICSRYGLAIGATVAPVVRVLVWICFPVAYPISKLLDFLLGHRHAALFRRAELKTLVNLHGNEAGKGGELTHDETTIIAGALELTEKTASNAMTPITEIFSIDINSKLDRNLMNLILEKGHSRVPVYYEQPTNIIGLILVKNLLTIDPEEEVPVKSVTIRRTPRVPETMPLYDILNEFQKGHSHMAVVVRDCDKTGQQSSNDNADVRDVKVDIDGEKTPKENVLKTKRSLQKWKSFPNSNNSNRGGSRSRKWSKNMYSDILEIDGNSLPKLPEKEEAVGIITMEDVIEELLQCCDIEFWKRILIIVVLVMFAGLMSGLTLGLMSLSLVDLEVLAKSGTPQDRNNAVFLDTLVVWWGAILISVTLILLFGELLDFLLGHRHEALFHRAELKTLVNLHGHEAGKGGELTHHETTIIAGALELAEKTASDAMTPITETFCIYINSKLDRDLMNLILENGHSRVPVYYDQPTNIIGLILVKNLLTIDPEDEAPVKNVTIRRIPRVPETMPLYDILKEFQKGHSHMAVVVRHCDKTGQQSSNNNVYESARDVKVDIDGEKPPQEKKLKTKMSFHKWKSFPNVKNSNRGGPQSRKWSRNMYSDILEIDGNLLPKLPQKEEAVGIITMEDVIEELLQGGDL</sequence>
<evidence type="ECO:0000256" key="2">
    <source>
        <dbReference type="ARBA" id="ARBA00022692"/>
    </source>
</evidence>
<name>A0A371GZV2_MUCPR</name>
<reference evidence="13" key="1">
    <citation type="submission" date="2018-05" db="EMBL/GenBank/DDBJ databases">
        <title>Draft genome of Mucuna pruriens seed.</title>
        <authorList>
            <person name="Nnadi N.E."/>
            <person name="Vos R."/>
            <person name="Hasami M.H."/>
            <person name="Devisetty U.K."/>
            <person name="Aguiy J.C."/>
        </authorList>
    </citation>
    <scope>NUCLEOTIDE SEQUENCE [LARGE SCALE GENOMIC DNA]</scope>
    <source>
        <strain evidence="13">JCA_2017</strain>
    </source>
</reference>
<dbReference type="InterPro" id="IPR002550">
    <property type="entry name" value="CNNM"/>
</dbReference>
<feature type="transmembrane region" description="Helical" evidence="10">
    <location>
        <begin position="463"/>
        <end position="486"/>
    </location>
</feature>
<keyword evidence="3" id="KW-0677">Repeat</keyword>
<dbReference type="InterPro" id="IPR045095">
    <property type="entry name" value="ACDP"/>
</dbReference>
<evidence type="ECO:0000259" key="12">
    <source>
        <dbReference type="PROSITE" id="PS51846"/>
    </source>
</evidence>
<dbReference type="InterPro" id="IPR000644">
    <property type="entry name" value="CBS_dom"/>
</dbReference>
<dbReference type="PANTHER" id="PTHR12064:SF79">
    <property type="entry name" value="AND COBALT EFFLUX PROTEIN CORC, PUTATIVE-RELATED"/>
    <property type="match status" value="1"/>
</dbReference>
<dbReference type="InterPro" id="IPR046342">
    <property type="entry name" value="CBS_dom_sf"/>
</dbReference>
<evidence type="ECO:0000256" key="6">
    <source>
        <dbReference type="ARBA" id="ARBA00023136"/>
    </source>
</evidence>
<feature type="transmembrane region" description="Helical" evidence="10">
    <location>
        <begin position="123"/>
        <end position="147"/>
    </location>
</feature>
<dbReference type="OrthoDB" id="5353557at2759"/>
<organism evidence="13 14">
    <name type="scientific">Mucuna pruriens</name>
    <name type="common">Velvet bean</name>
    <name type="synonym">Dolichos pruriens</name>
    <dbReference type="NCBI Taxonomy" id="157652"/>
    <lineage>
        <taxon>Eukaryota</taxon>
        <taxon>Viridiplantae</taxon>
        <taxon>Streptophyta</taxon>
        <taxon>Embryophyta</taxon>
        <taxon>Tracheophyta</taxon>
        <taxon>Spermatophyta</taxon>
        <taxon>Magnoliopsida</taxon>
        <taxon>eudicotyledons</taxon>
        <taxon>Gunneridae</taxon>
        <taxon>Pentapetalae</taxon>
        <taxon>rosids</taxon>
        <taxon>fabids</taxon>
        <taxon>Fabales</taxon>
        <taxon>Fabaceae</taxon>
        <taxon>Papilionoideae</taxon>
        <taxon>50 kb inversion clade</taxon>
        <taxon>NPAAA clade</taxon>
        <taxon>indigoferoid/millettioid clade</taxon>
        <taxon>Phaseoleae</taxon>
        <taxon>Mucuna</taxon>
    </lineage>
</organism>
<accession>A0A371GZV2</accession>
<evidence type="ECO:0000313" key="14">
    <source>
        <dbReference type="Proteomes" id="UP000257109"/>
    </source>
</evidence>
<feature type="transmembrane region" description="Helical" evidence="10">
    <location>
        <begin position="419"/>
        <end position="442"/>
    </location>
</feature>
<feature type="transmembrane region" description="Helical" evidence="10">
    <location>
        <begin position="12"/>
        <end position="42"/>
    </location>
</feature>
<dbReference type="GO" id="GO:0030026">
    <property type="term" value="P:intracellular manganese ion homeostasis"/>
    <property type="evidence" value="ECO:0007669"/>
    <property type="project" value="TreeGrafter"/>
</dbReference>
<dbReference type="PROSITE" id="PS51846">
    <property type="entry name" value="CNNM"/>
    <property type="match status" value="2"/>
</dbReference>
<dbReference type="Gene3D" id="3.10.580.10">
    <property type="entry name" value="CBS-domain"/>
    <property type="match status" value="2"/>
</dbReference>
<evidence type="ECO:0000313" key="13">
    <source>
        <dbReference type="EMBL" id="RDX96041.1"/>
    </source>
</evidence>
<keyword evidence="7" id="KW-0325">Glycoprotein</keyword>
<dbReference type="GO" id="GO:0005737">
    <property type="term" value="C:cytoplasm"/>
    <property type="evidence" value="ECO:0007669"/>
    <property type="project" value="TreeGrafter"/>
</dbReference>
<evidence type="ECO:0000256" key="8">
    <source>
        <dbReference type="PROSITE-ProRule" id="PRU00703"/>
    </source>
</evidence>
<dbReference type="FunFam" id="3.10.580.10:FF:000015">
    <property type="entry name" value="DUF21 domain-containing protein"/>
    <property type="match status" value="2"/>
</dbReference>
<keyword evidence="2 9" id="KW-0812">Transmembrane</keyword>
<feature type="transmembrane region" description="Helical" evidence="10">
    <location>
        <begin position="89"/>
        <end position="111"/>
    </location>
</feature>
<dbReference type="CDD" id="cd04590">
    <property type="entry name" value="CBS_pair_CorC_HlyC_assoc"/>
    <property type="match status" value="2"/>
</dbReference>
<gene>
    <name evidence="13" type="primary">CBSDUF6</name>
    <name evidence="13" type="ORF">CR513_21362</name>
</gene>
<keyword evidence="6 9" id="KW-0472">Membrane</keyword>
<evidence type="ECO:0000256" key="1">
    <source>
        <dbReference type="ARBA" id="ARBA00004141"/>
    </source>
</evidence>